<dbReference type="EMBL" id="QXDC01000003">
    <property type="protein sequence ID" value="RIA43945.1"/>
    <property type="molecule type" value="Genomic_DNA"/>
</dbReference>
<protein>
    <recommendedName>
        <fullName evidence="2 8">Integration host factor subunit alpha</fullName>
        <shortName evidence="8">IHF-alpha</shortName>
    </recommendedName>
</protein>
<comment type="similarity">
    <text evidence="1 8 9">Belongs to the bacterial histone-like protein family.</text>
</comment>
<dbReference type="AlphaFoldDB" id="A0A397P9U4"/>
<keyword evidence="12" id="KW-1185">Reference proteome</keyword>
<name>A0A397P9U4_9SPHN</name>
<keyword evidence="5 8" id="KW-0238">DNA-binding</keyword>
<dbReference type="GO" id="GO:0009893">
    <property type="term" value="P:positive regulation of metabolic process"/>
    <property type="evidence" value="ECO:0007669"/>
    <property type="project" value="UniProtKB-ARBA"/>
</dbReference>
<dbReference type="RefSeq" id="WP_119035726.1">
    <property type="nucleotide sequence ID" value="NZ_QXDC01000003.1"/>
</dbReference>
<keyword evidence="7 8" id="KW-0233">DNA recombination</keyword>
<dbReference type="SUPFAM" id="SSF47729">
    <property type="entry name" value="IHF-like DNA-binding proteins"/>
    <property type="match status" value="1"/>
</dbReference>
<accession>A0A397P9U4</accession>
<keyword evidence="4 8" id="KW-0805">Transcription regulation</keyword>
<dbReference type="PRINTS" id="PR01727">
    <property type="entry name" value="DNABINDINGHU"/>
</dbReference>
<evidence type="ECO:0000313" key="12">
    <source>
        <dbReference type="Proteomes" id="UP000266568"/>
    </source>
</evidence>
<dbReference type="HAMAP" id="MF_00380">
    <property type="entry name" value="IHF_alpha"/>
    <property type="match status" value="1"/>
</dbReference>
<evidence type="ECO:0000256" key="8">
    <source>
        <dbReference type="HAMAP-Rule" id="MF_00380"/>
    </source>
</evidence>
<dbReference type="GO" id="GO:0006310">
    <property type="term" value="P:DNA recombination"/>
    <property type="evidence" value="ECO:0007669"/>
    <property type="project" value="UniProtKB-UniRule"/>
</dbReference>
<evidence type="ECO:0000256" key="10">
    <source>
        <dbReference type="RuleBase" id="RU004485"/>
    </source>
</evidence>
<proteinExistence type="inferred from homology"/>
<dbReference type="PANTHER" id="PTHR33175">
    <property type="entry name" value="DNA-BINDING PROTEIN HU"/>
    <property type="match status" value="1"/>
</dbReference>
<comment type="subunit">
    <text evidence="8 10">Heterodimer of an alpha and a beta chain.</text>
</comment>
<keyword evidence="6 8" id="KW-0804">Transcription</keyword>
<evidence type="ECO:0000256" key="2">
    <source>
        <dbReference type="ARBA" id="ARBA00018329"/>
    </source>
</evidence>
<dbReference type="Gene3D" id="4.10.520.10">
    <property type="entry name" value="IHF-like DNA-binding proteins"/>
    <property type="match status" value="1"/>
</dbReference>
<dbReference type="PROSITE" id="PS00045">
    <property type="entry name" value="HISTONE_LIKE"/>
    <property type="match status" value="1"/>
</dbReference>
<dbReference type="OrthoDB" id="9797747at2"/>
<reference evidence="11 12" key="1">
    <citation type="submission" date="2018-08" db="EMBL/GenBank/DDBJ databases">
        <title>Genomic Encyclopedia of Type Strains, Phase IV (KMG-IV): sequencing the most valuable type-strain genomes for metagenomic binning, comparative biology and taxonomic classification.</title>
        <authorList>
            <person name="Goeker M."/>
        </authorList>
    </citation>
    <scope>NUCLEOTIDE SEQUENCE [LARGE SCALE GENOMIC DNA]</scope>
    <source>
        <strain evidence="11 12">DSM 25527</strain>
    </source>
</reference>
<evidence type="ECO:0000256" key="7">
    <source>
        <dbReference type="ARBA" id="ARBA00023172"/>
    </source>
</evidence>
<dbReference type="SMART" id="SM00411">
    <property type="entry name" value="BHL"/>
    <property type="match status" value="1"/>
</dbReference>
<dbReference type="InterPro" id="IPR005684">
    <property type="entry name" value="IHF_alpha"/>
</dbReference>
<dbReference type="InterPro" id="IPR010992">
    <property type="entry name" value="IHF-like_DNA-bd_dom_sf"/>
</dbReference>
<gene>
    <name evidence="8" type="primary">ihfA</name>
    <name evidence="8" type="synonym">himA</name>
    <name evidence="11" type="ORF">DFR49_2178</name>
</gene>
<dbReference type="GO" id="GO:0030527">
    <property type="term" value="F:structural constituent of chromatin"/>
    <property type="evidence" value="ECO:0007669"/>
    <property type="project" value="InterPro"/>
</dbReference>
<evidence type="ECO:0000313" key="11">
    <source>
        <dbReference type="EMBL" id="RIA43945.1"/>
    </source>
</evidence>
<sequence length="99" mass="10718">MSEAGTMTRADLADAIHREVGLSRADSARMVESILARMCSALADGENVKISGFGTFVLRDKGERIGRNPKTGVEVPIAPRRVLTFRASQMMRDRIVAAG</sequence>
<comment type="function">
    <text evidence="8 10">This protein is one of the two subunits of integration host factor, a specific DNA-binding protein that functions in genetic recombination as well as in transcriptional and translational control.</text>
</comment>
<dbReference type="NCBIfam" id="TIGR00987">
    <property type="entry name" value="himA"/>
    <property type="match status" value="1"/>
</dbReference>
<comment type="caution">
    <text evidence="11">The sequence shown here is derived from an EMBL/GenBank/DDBJ whole genome shotgun (WGS) entry which is preliminary data.</text>
</comment>
<evidence type="ECO:0000256" key="4">
    <source>
        <dbReference type="ARBA" id="ARBA00023015"/>
    </source>
</evidence>
<organism evidence="11 12">
    <name type="scientific">Hephaestia caeni</name>
    <dbReference type="NCBI Taxonomy" id="645617"/>
    <lineage>
        <taxon>Bacteria</taxon>
        <taxon>Pseudomonadati</taxon>
        <taxon>Pseudomonadota</taxon>
        <taxon>Alphaproteobacteria</taxon>
        <taxon>Sphingomonadales</taxon>
        <taxon>Sphingomonadaceae</taxon>
        <taxon>Hephaestia</taxon>
    </lineage>
</organism>
<dbReference type="InterPro" id="IPR000119">
    <property type="entry name" value="Hist_DNA-bd"/>
</dbReference>
<dbReference type="PANTHER" id="PTHR33175:SF2">
    <property type="entry name" value="INTEGRATION HOST FACTOR SUBUNIT ALPHA"/>
    <property type="match status" value="1"/>
</dbReference>
<evidence type="ECO:0000256" key="1">
    <source>
        <dbReference type="ARBA" id="ARBA00010529"/>
    </source>
</evidence>
<dbReference type="GO" id="GO:0005829">
    <property type="term" value="C:cytosol"/>
    <property type="evidence" value="ECO:0007669"/>
    <property type="project" value="TreeGrafter"/>
</dbReference>
<dbReference type="CDD" id="cd13835">
    <property type="entry name" value="IHF_A"/>
    <property type="match status" value="1"/>
</dbReference>
<dbReference type="Proteomes" id="UP000266568">
    <property type="component" value="Unassembled WGS sequence"/>
</dbReference>
<evidence type="ECO:0000256" key="6">
    <source>
        <dbReference type="ARBA" id="ARBA00023163"/>
    </source>
</evidence>
<dbReference type="InterPro" id="IPR020816">
    <property type="entry name" value="Histone-like_DNA-bd_CS"/>
</dbReference>
<dbReference type="Pfam" id="PF00216">
    <property type="entry name" value="Bac_DNA_binding"/>
    <property type="match status" value="1"/>
</dbReference>
<evidence type="ECO:0000256" key="9">
    <source>
        <dbReference type="RuleBase" id="RU003939"/>
    </source>
</evidence>
<dbReference type="GO" id="GO:0006417">
    <property type="term" value="P:regulation of translation"/>
    <property type="evidence" value="ECO:0007669"/>
    <property type="project" value="UniProtKB-UniRule"/>
</dbReference>
<dbReference type="NCBIfam" id="NF001401">
    <property type="entry name" value="PRK00285.1"/>
    <property type="match status" value="1"/>
</dbReference>
<evidence type="ECO:0000256" key="5">
    <source>
        <dbReference type="ARBA" id="ARBA00023125"/>
    </source>
</evidence>
<evidence type="ECO:0000256" key="3">
    <source>
        <dbReference type="ARBA" id="ARBA00022845"/>
    </source>
</evidence>
<dbReference type="GO" id="GO:0006355">
    <property type="term" value="P:regulation of DNA-templated transcription"/>
    <property type="evidence" value="ECO:0007669"/>
    <property type="project" value="UniProtKB-UniRule"/>
</dbReference>
<dbReference type="GO" id="GO:0003677">
    <property type="term" value="F:DNA binding"/>
    <property type="evidence" value="ECO:0007669"/>
    <property type="project" value="UniProtKB-UniRule"/>
</dbReference>
<keyword evidence="3 8" id="KW-0810">Translation regulation</keyword>